<keyword evidence="1" id="KW-1133">Transmembrane helix</keyword>
<dbReference type="AlphaFoldDB" id="A0A833HQF3"/>
<keyword evidence="3" id="KW-1185">Reference proteome</keyword>
<dbReference type="RefSeq" id="WP_151865479.1">
    <property type="nucleotide sequence ID" value="NZ_WBZB01000015.1"/>
</dbReference>
<accession>A0A833HQF3</accession>
<dbReference type="Proteomes" id="UP000465601">
    <property type="component" value="Unassembled WGS sequence"/>
</dbReference>
<reference evidence="2 3" key="1">
    <citation type="submission" date="2019-10" db="EMBL/GenBank/DDBJ databases">
        <title>Alkaliphilus serpentinus sp. nov. and Alkaliphilus pronyensis sp. nov., two novel anaerobic alkaliphilic species isolated from the serpentinized-hosted hydrothermal field of the Prony Bay (New Caledonia).</title>
        <authorList>
            <person name="Postec A."/>
        </authorList>
    </citation>
    <scope>NUCLEOTIDE SEQUENCE [LARGE SCALE GENOMIC DNA]</scope>
    <source>
        <strain evidence="2 3">LacT</strain>
    </source>
</reference>
<dbReference type="Pfam" id="PF09527">
    <property type="entry name" value="ATPase_gene1"/>
    <property type="match status" value="1"/>
</dbReference>
<proteinExistence type="predicted"/>
<evidence type="ECO:0000313" key="3">
    <source>
        <dbReference type="Proteomes" id="UP000465601"/>
    </source>
</evidence>
<protein>
    <submittedName>
        <fullName evidence="2">AtpZ/AtpI family protein</fullName>
    </submittedName>
</protein>
<feature type="transmembrane region" description="Helical" evidence="1">
    <location>
        <begin position="12"/>
        <end position="33"/>
    </location>
</feature>
<comment type="caution">
    <text evidence="2">The sequence shown here is derived from an EMBL/GenBank/DDBJ whole genome shotgun (WGS) entry which is preliminary data.</text>
</comment>
<organism evidence="2 3">
    <name type="scientific">Alkaliphilus serpentinus</name>
    <dbReference type="NCBI Taxonomy" id="1482731"/>
    <lineage>
        <taxon>Bacteria</taxon>
        <taxon>Bacillati</taxon>
        <taxon>Bacillota</taxon>
        <taxon>Clostridia</taxon>
        <taxon>Peptostreptococcales</taxon>
        <taxon>Natronincolaceae</taxon>
        <taxon>Alkaliphilus</taxon>
    </lineage>
</organism>
<gene>
    <name evidence="2" type="ORF">F8153_06060</name>
</gene>
<keyword evidence="1" id="KW-0472">Membrane</keyword>
<dbReference type="InterPro" id="IPR032820">
    <property type="entry name" value="ATPase_put"/>
</dbReference>
<evidence type="ECO:0000313" key="2">
    <source>
        <dbReference type="EMBL" id="KAB3530891.1"/>
    </source>
</evidence>
<sequence>MAKRKSHPLQNLSLISYIGISMIVPIAGGLYIGRWMDQKFNTQPIFLFASIITGVVVAFINLFKVATKDIEKRKRK</sequence>
<dbReference type="OrthoDB" id="1708087at2"/>
<name>A0A833HQF3_9FIRM</name>
<keyword evidence="1" id="KW-0812">Transmembrane</keyword>
<feature type="transmembrane region" description="Helical" evidence="1">
    <location>
        <begin position="45"/>
        <end position="66"/>
    </location>
</feature>
<evidence type="ECO:0000256" key="1">
    <source>
        <dbReference type="SAM" id="Phobius"/>
    </source>
</evidence>
<dbReference type="EMBL" id="WBZB01000015">
    <property type="protein sequence ID" value="KAB3530891.1"/>
    <property type="molecule type" value="Genomic_DNA"/>
</dbReference>